<dbReference type="Proteomes" id="UP000030111">
    <property type="component" value="Unassembled WGS sequence"/>
</dbReference>
<dbReference type="AlphaFoldDB" id="A0A0A2MQK3"/>
<protein>
    <submittedName>
        <fullName evidence="1">Uncharacterized protein</fullName>
    </submittedName>
</protein>
<proteinExistence type="predicted"/>
<organism evidence="1 2">
    <name type="scientific">Flavobacterium subsaxonicum WB 4.1-42 = DSM 21790</name>
    <dbReference type="NCBI Taxonomy" id="1121898"/>
    <lineage>
        <taxon>Bacteria</taxon>
        <taxon>Pseudomonadati</taxon>
        <taxon>Bacteroidota</taxon>
        <taxon>Flavobacteriia</taxon>
        <taxon>Flavobacteriales</taxon>
        <taxon>Flavobacteriaceae</taxon>
        <taxon>Flavobacterium</taxon>
    </lineage>
</organism>
<sequence>MNWITRGNDASVIQYAITTVAGIAGAPNVGVGVGAGYFPVADMRSVLPGDAADAMLGWSYKGTIFGAAYGGRVSLTGSIGMTGNPLHPRKISWVTGGGSVGFGTPGVGVYGGTSYSFPSFGHSNTTFTP</sequence>
<comment type="caution">
    <text evidence="1">The sequence shown here is derived from an EMBL/GenBank/DDBJ whole genome shotgun (WGS) entry which is preliminary data.</text>
</comment>
<accession>A0A0A2MQK3</accession>
<reference evidence="1 2" key="1">
    <citation type="submission" date="2013-09" db="EMBL/GenBank/DDBJ databases">
        <authorList>
            <person name="Zeng Z."/>
            <person name="Chen C."/>
        </authorList>
    </citation>
    <scope>NUCLEOTIDE SEQUENCE [LARGE SCALE GENOMIC DNA]</scope>
    <source>
        <strain evidence="1 2">WB 4.1-42</strain>
    </source>
</reference>
<gene>
    <name evidence="1" type="ORF">Q766_21120</name>
</gene>
<dbReference type="EMBL" id="JRLY01000047">
    <property type="protein sequence ID" value="KGO90545.1"/>
    <property type="molecule type" value="Genomic_DNA"/>
</dbReference>
<evidence type="ECO:0000313" key="1">
    <source>
        <dbReference type="EMBL" id="KGO90545.1"/>
    </source>
</evidence>
<keyword evidence="2" id="KW-1185">Reference proteome</keyword>
<name>A0A0A2MQK3_9FLAO</name>
<evidence type="ECO:0000313" key="2">
    <source>
        <dbReference type="Proteomes" id="UP000030111"/>
    </source>
</evidence>